<organism evidence="2 3">
    <name type="scientific">Microbacterium candidum</name>
    <dbReference type="NCBI Taxonomy" id="3041922"/>
    <lineage>
        <taxon>Bacteria</taxon>
        <taxon>Bacillati</taxon>
        <taxon>Actinomycetota</taxon>
        <taxon>Actinomycetes</taxon>
        <taxon>Micrococcales</taxon>
        <taxon>Microbacteriaceae</taxon>
        <taxon>Microbacterium</taxon>
    </lineage>
</organism>
<name>A0ABT7MW23_9MICO</name>
<protein>
    <submittedName>
        <fullName evidence="2">Uncharacterized protein</fullName>
    </submittedName>
</protein>
<dbReference type="Proteomes" id="UP001235064">
    <property type="component" value="Unassembled WGS sequence"/>
</dbReference>
<evidence type="ECO:0000313" key="2">
    <source>
        <dbReference type="EMBL" id="MDL9978654.1"/>
    </source>
</evidence>
<sequence length="808" mass="91140">MPARKRYTRQEKIDLLSAYADAIANNPDFVEVWVEAVELDPERLATWRQQLNADELVGDETELPEEFAQDGSIAALANLYRAHITQVKPGAHTVQQGSAAGLVVYDTYGAWRLDFLARARSALRTVISAAETEPEEFLKPHGIEPATAIAAVRAAWGVDRFPRVERPEDPKAREAADRRIARWTDQVAANSKALDALKDWYRRQEPSLIPLPRHPSPAPPTWQEADPKDWPRDGEGRWLKDMAEWLLGELMQLARLGDERQRIIVMRRTAEAISDYIRDDRHLAGAKIYYQHHVVRLWQWYSMEDLRTPEERAGTRKAGATDKPIIAAVAAMCLHTVLRDWDPKAAGATIRRALDMFEPFSPSRPEENHRMRAVAHRKQQAELPKLKIVSKPNFPAFIRNVSPAVAKLFFESDLLRMAPGPVKARDYISARRAIREADRTRGNGRAVIQLADYAANLAVASPAVRKKLWDGQLRDLKAALLKSTQGEAMEAALRRNDALALQKRSYDGAITEGLQGLNTLKRQRQGGAKVLRDQLIMEEQLCMNLAGSAVQWLEQMLGGDPEWQEGIEQRQWTQLTNAALHHSTRAVEIIEQLHADGELATQRYSDGFLADENFLFRAWDILYRCTCAAATAAAAFKLDNQLRSRDYKSELNEVHLAVTTIDKPISVSELPRLMHSMLWHSFLSGGVLPALKYDTLNGALVDKDALTRVLTPEEIADPECQTVMTYTRIALLTDWLIQRGWTAGAMGLVQPRSRVWDVLDERSGKLYSVWREDFGTLLTSTRDDAAATPPRVRYSFHETINYPGTGGR</sequence>
<accession>A0ABT7MW23</accession>
<reference evidence="2 3" key="1">
    <citation type="submission" date="2023-06" db="EMBL/GenBank/DDBJ databases">
        <title>Microbacterium sp. nov., isolated from a waste landfill.</title>
        <authorList>
            <person name="Wen W."/>
        </authorList>
    </citation>
    <scope>NUCLEOTIDE SEQUENCE [LARGE SCALE GENOMIC DNA]</scope>
    <source>
        <strain evidence="2 3">ASV49</strain>
    </source>
</reference>
<gene>
    <name evidence="2" type="ORF">QSV35_04870</name>
</gene>
<comment type="caution">
    <text evidence="2">The sequence shown here is derived from an EMBL/GenBank/DDBJ whole genome shotgun (WGS) entry which is preliminary data.</text>
</comment>
<feature type="region of interest" description="Disordered" evidence="1">
    <location>
        <begin position="208"/>
        <end position="230"/>
    </location>
</feature>
<dbReference type="RefSeq" id="WP_286287248.1">
    <property type="nucleotide sequence ID" value="NZ_JASXSZ010000001.1"/>
</dbReference>
<evidence type="ECO:0000256" key="1">
    <source>
        <dbReference type="SAM" id="MobiDB-lite"/>
    </source>
</evidence>
<dbReference type="EMBL" id="JASXSZ010000001">
    <property type="protein sequence ID" value="MDL9978654.1"/>
    <property type="molecule type" value="Genomic_DNA"/>
</dbReference>
<keyword evidence="3" id="KW-1185">Reference proteome</keyword>
<proteinExistence type="predicted"/>
<evidence type="ECO:0000313" key="3">
    <source>
        <dbReference type="Proteomes" id="UP001235064"/>
    </source>
</evidence>